<comment type="cofactor">
    <cofactor evidence="1 7">
        <name>heme</name>
        <dbReference type="ChEBI" id="CHEBI:30413"/>
    </cofactor>
</comment>
<dbReference type="Pfam" id="PF00067">
    <property type="entry name" value="p450"/>
    <property type="match status" value="1"/>
</dbReference>
<evidence type="ECO:0000256" key="7">
    <source>
        <dbReference type="PIRSR" id="PIRSR602401-1"/>
    </source>
</evidence>
<dbReference type="Gene3D" id="1.10.630.10">
    <property type="entry name" value="Cytochrome P450"/>
    <property type="match status" value="1"/>
</dbReference>
<comment type="similarity">
    <text evidence="2">Belongs to the cytochrome P450 family.</text>
</comment>
<dbReference type="InterPro" id="IPR050182">
    <property type="entry name" value="Cytochrome_P450_fam2"/>
</dbReference>
<evidence type="ECO:0000256" key="5">
    <source>
        <dbReference type="ARBA" id="ARBA00023004"/>
    </source>
</evidence>
<gene>
    <name evidence="8" type="ORF">EGW08_019633</name>
</gene>
<dbReference type="PANTHER" id="PTHR24300:SF375">
    <property type="entry name" value="CYTOCHROME P450 FAMILY"/>
    <property type="match status" value="1"/>
</dbReference>
<dbReference type="GO" id="GO:0020037">
    <property type="term" value="F:heme binding"/>
    <property type="evidence" value="ECO:0007669"/>
    <property type="project" value="InterPro"/>
</dbReference>
<dbReference type="InterPro" id="IPR001128">
    <property type="entry name" value="Cyt_P450"/>
</dbReference>
<proteinExistence type="inferred from homology"/>
<evidence type="ECO:0000313" key="9">
    <source>
        <dbReference type="Proteomes" id="UP000271974"/>
    </source>
</evidence>
<sequence>MLSFLLSAVTSPWTLAAGALSLLVCYAWMKTRLKHGSSSNIPPFPAPAAPFLGHTLLLLKSDLLGSITRMRGKAGNVFSLNLLGQHLIVVSGYAPMREVLTRHADKTQDRPVDLSSQILGEEDHGLMSSRGDNWKEQRATALSILRELGLGKNVLATKTEEEVAIYIERLSSLQGKATDFRPLISAAVSNIICSIVFGHRFDYGDEYFNRIMENLNKFGAKLPHPLIFYAATYIKKLPADIFGLKEWLACIDELYTNFICLQTNKIKESYSPDTDPHNFIHAYLKLMRQKQESGTPTYLDEPNLVSNVKSIFGAGTETTGTTINWCVLYCLHHPAIQDKVFQEIDSHVGTARSPRMSDMAQLPFLTAVIRETLRIRGVLPIMAREVTRSFQLQGYLIPEGSQIIFNLKSALMDPDTWENPDEFLPERFLDSDGRLVKPSEFIPFAIGRRVCPGESMALMELHLFLASMFQRFRFEPEDSSAELPSLTGIFGVTLSPRPYKVRFVTRAV</sequence>
<accession>A0A433STW2</accession>
<comment type="caution">
    <text evidence="8">The sequence shown here is derived from an EMBL/GenBank/DDBJ whole genome shotgun (WGS) entry which is preliminary data.</text>
</comment>
<dbReference type="Proteomes" id="UP000271974">
    <property type="component" value="Unassembled WGS sequence"/>
</dbReference>
<evidence type="ECO:0000256" key="1">
    <source>
        <dbReference type="ARBA" id="ARBA00001971"/>
    </source>
</evidence>
<evidence type="ECO:0000256" key="6">
    <source>
        <dbReference type="ARBA" id="ARBA00023033"/>
    </source>
</evidence>
<dbReference type="FunFam" id="1.10.630.10:FF:000036">
    <property type="entry name" value="CYtochrome P450 family"/>
    <property type="match status" value="1"/>
</dbReference>
<keyword evidence="3 7" id="KW-0479">Metal-binding</keyword>
<dbReference type="GO" id="GO:0005737">
    <property type="term" value="C:cytoplasm"/>
    <property type="evidence" value="ECO:0007669"/>
    <property type="project" value="TreeGrafter"/>
</dbReference>
<dbReference type="SUPFAM" id="SSF48264">
    <property type="entry name" value="Cytochrome P450"/>
    <property type="match status" value="1"/>
</dbReference>
<name>A0A433STW2_ELYCH</name>
<evidence type="ECO:0008006" key="10">
    <source>
        <dbReference type="Google" id="ProtNLM"/>
    </source>
</evidence>
<dbReference type="OrthoDB" id="6081913at2759"/>
<evidence type="ECO:0000256" key="4">
    <source>
        <dbReference type="ARBA" id="ARBA00023002"/>
    </source>
</evidence>
<keyword evidence="6" id="KW-0503">Monooxygenase</keyword>
<dbReference type="InterPro" id="IPR002401">
    <property type="entry name" value="Cyt_P450_E_grp-I"/>
</dbReference>
<evidence type="ECO:0000256" key="3">
    <source>
        <dbReference type="ARBA" id="ARBA00022723"/>
    </source>
</evidence>
<dbReference type="GO" id="GO:0016712">
    <property type="term" value="F:oxidoreductase activity, acting on paired donors, with incorporation or reduction of molecular oxygen, reduced flavin or flavoprotein as one donor, and incorporation of one atom of oxygen"/>
    <property type="evidence" value="ECO:0007669"/>
    <property type="project" value="TreeGrafter"/>
</dbReference>
<dbReference type="PRINTS" id="PR00385">
    <property type="entry name" value="P450"/>
</dbReference>
<keyword evidence="9" id="KW-1185">Reference proteome</keyword>
<dbReference type="InterPro" id="IPR036396">
    <property type="entry name" value="Cyt_P450_sf"/>
</dbReference>
<dbReference type="GO" id="GO:0006805">
    <property type="term" value="P:xenobiotic metabolic process"/>
    <property type="evidence" value="ECO:0007669"/>
    <property type="project" value="TreeGrafter"/>
</dbReference>
<evidence type="ECO:0000313" key="8">
    <source>
        <dbReference type="EMBL" id="RUS72598.1"/>
    </source>
</evidence>
<feature type="binding site" description="axial binding residue" evidence="7">
    <location>
        <position position="451"/>
    </location>
    <ligand>
        <name>heme</name>
        <dbReference type="ChEBI" id="CHEBI:30413"/>
    </ligand>
    <ligandPart>
        <name>Fe</name>
        <dbReference type="ChEBI" id="CHEBI:18248"/>
    </ligandPart>
</feature>
<dbReference type="EMBL" id="RQTK01001044">
    <property type="protein sequence ID" value="RUS72598.1"/>
    <property type="molecule type" value="Genomic_DNA"/>
</dbReference>
<dbReference type="PANTHER" id="PTHR24300">
    <property type="entry name" value="CYTOCHROME P450 508A4-RELATED"/>
    <property type="match status" value="1"/>
</dbReference>
<keyword evidence="7" id="KW-0349">Heme</keyword>
<dbReference type="PRINTS" id="PR00463">
    <property type="entry name" value="EP450I"/>
</dbReference>
<evidence type="ECO:0000256" key="2">
    <source>
        <dbReference type="ARBA" id="ARBA00010617"/>
    </source>
</evidence>
<keyword evidence="5 7" id="KW-0408">Iron</keyword>
<dbReference type="STRING" id="188477.A0A433STW2"/>
<reference evidence="8 9" key="1">
    <citation type="submission" date="2019-01" db="EMBL/GenBank/DDBJ databases">
        <title>A draft genome assembly of the solar-powered sea slug Elysia chlorotica.</title>
        <authorList>
            <person name="Cai H."/>
            <person name="Li Q."/>
            <person name="Fang X."/>
            <person name="Li J."/>
            <person name="Curtis N.E."/>
            <person name="Altenburger A."/>
            <person name="Shibata T."/>
            <person name="Feng M."/>
            <person name="Maeda T."/>
            <person name="Schwartz J.A."/>
            <person name="Shigenobu S."/>
            <person name="Lundholm N."/>
            <person name="Nishiyama T."/>
            <person name="Yang H."/>
            <person name="Hasebe M."/>
            <person name="Li S."/>
            <person name="Pierce S.K."/>
            <person name="Wang J."/>
        </authorList>
    </citation>
    <scope>NUCLEOTIDE SEQUENCE [LARGE SCALE GENOMIC DNA]</scope>
    <source>
        <strain evidence="8">EC2010</strain>
        <tissue evidence="8">Whole organism of an adult</tissue>
    </source>
</reference>
<dbReference type="GO" id="GO:0005506">
    <property type="term" value="F:iron ion binding"/>
    <property type="evidence" value="ECO:0007669"/>
    <property type="project" value="InterPro"/>
</dbReference>
<dbReference type="AlphaFoldDB" id="A0A433STW2"/>
<keyword evidence="4" id="KW-0560">Oxidoreductase</keyword>
<dbReference type="GO" id="GO:0006082">
    <property type="term" value="P:organic acid metabolic process"/>
    <property type="evidence" value="ECO:0007669"/>
    <property type="project" value="TreeGrafter"/>
</dbReference>
<protein>
    <recommendedName>
        <fullName evidence="10">Cytochrome P450</fullName>
    </recommendedName>
</protein>
<organism evidence="8 9">
    <name type="scientific">Elysia chlorotica</name>
    <name type="common">Eastern emerald elysia</name>
    <name type="synonym">Sea slug</name>
    <dbReference type="NCBI Taxonomy" id="188477"/>
    <lineage>
        <taxon>Eukaryota</taxon>
        <taxon>Metazoa</taxon>
        <taxon>Spiralia</taxon>
        <taxon>Lophotrochozoa</taxon>
        <taxon>Mollusca</taxon>
        <taxon>Gastropoda</taxon>
        <taxon>Heterobranchia</taxon>
        <taxon>Euthyneura</taxon>
        <taxon>Panpulmonata</taxon>
        <taxon>Sacoglossa</taxon>
        <taxon>Placobranchoidea</taxon>
        <taxon>Plakobranchidae</taxon>
        <taxon>Elysia</taxon>
    </lineage>
</organism>